<name>A0A1L8CWM1_9THEO</name>
<sequence>MAGFSFSKRLLAGWAGISNYLVLIAVGVVAGNFLGLLTTLLADFLAGLDSILQTFLAEAEVNLWC</sequence>
<reference evidence="3" key="1">
    <citation type="submission" date="2016-12" db="EMBL/GenBank/DDBJ databases">
        <title>Draft Genome Sequences od Carboxydothermus pertinax and islandicus, Hydrogenogenic Carboxydotrophic Bacteria.</title>
        <authorList>
            <person name="Fukuyama Y."/>
            <person name="Ohmae K."/>
            <person name="Yoneda Y."/>
            <person name="Yoshida T."/>
            <person name="Sako Y."/>
        </authorList>
    </citation>
    <scope>NUCLEOTIDE SEQUENCE [LARGE SCALE GENOMIC DNA]</scope>
    <source>
        <strain evidence="3">Ug1</strain>
    </source>
</reference>
<keyword evidence="1" id="KW-0812">Transmembrane</keyword>
<accession>A0A1L8CWM1</accession>
<organism evidence="2 3">
    <name type="scientific">Carboxydothermus pertinax</name>
    <dbReference type="NCBI Taxonomy" id="870242"/>
    <lineage>
        <taxon>Bacteria</taxon>
        <taxon>Bacillati</taxon>
        <taxon>Bacillota</taxon>
        <taxon>Clostridia</taxon>
        <taxon>Thermoanaerobacterales</taxon>
        <taxon>Thermoanaerobacteraceae</taxon>
        <taxon>Carboxydothermus</taxon>
    </lineage>
</organism>
<protein>
    <submittedName>
        <fullName evidence="2">Potassium transporter Kef</fullName>
    </submittedName>
</protein>
<keyword evidence="1" id="KW-0472">Membrane</keyword>
<evidence type="ECO:0000313" key="3">
    <source>
        <dbReference type="Proteomes" id="UP000187485"/>
    </source>
</evidence>
<proteinExistence type="predicted"/>
<feature type="transmembrane region" description="Helical" evidence="1">
    <location>
        <begin position="20"/>
        <end position="46"/>
    </location>
</feature>
<keyword evidence="3" id="KW-1185">Reference proteome</keyword>
<comment type="caution">
    <text evidence="2">The sequence shown here is derived from an EMBL/GenBank/DDBJ whole genome shotgun (WGS) entry which is preliminary data.</text>
</comment>
<evidence type="ECO:0000256" key="1">
    <source>
        <dbReference type="SAM" id="Phobius"/>
    </source>
</evidence>
<dbReference type="EMBL" id="BDJK01000039">
    <property type="protein sequence ID" value="GAV23281.1"/>
    <property type="molecule type" value="Genomic_DNA"/>
</dbReference>
<dbReference type="AlphaFoldDB" id="A0A1L8CWM1"/>
<dbReference type="STRING" id="870242.cpu_17910"/>
<evidence type="ECO:0000313" key="2">
    <source>
        <dbReference type="EMBL" id="GAV23281.1"/>
    </source>
</evidence>
<dbReference type="Proteomes" id="UP000187485">
    <property type="component" value="Unassembled WGS sequence"/>
</dbReference>
<dbReference type="RefSeq" id="WP_075859721.1">
    <property type="nucleotide sequence ID" value="NZ_BDJK01000039.1"/>
</dbReference>
<keyword evidence="1" id="KW-1133">Transmembrane helix</keyword>
<gene>
    <name evidence="2" type="ORF">cpu_17910</name>
</gene>